<evidence type="ECO:0000313" key="2">
    <source>
        <dbReference type="EMBL" id="QFR24746.1"/>
    </source>
</evidence>
<keyword evidence="1" id="KW-0472">Membrane</keyword>
<dbReference type="Pfam" id="PF04854">
    <property type="entry name" value="DUF624"/>
    <property type="match status" value="1"/>
</dbReference>
<dbReference type="EMBL" id="CP045143">
    <property type="protein sequence ID" value="QFR24746.1"/>
    <property type="molecule type" value="Genomic_DNA"/>
</dbReference>
<proteinExistence type="predicted"/>
<feature type="transmembrane region" description="Helical" evidence="1">
    <location>
        <begin position="37"/>
        <end position="65"/>
    </location>
</feature>
<keyword evidence="1" id="KW-1133">Transmembrane helix</keyword>
<feature type="transmembrane region" description="Helical" evidence="1">
    <location>
        <begin position="162"/>
        <end position="186"/>
    </location>
</feature>
<accession>A0A5P8M879</accession>
<keyword evidence="1" id="KW-0812">Transmembrane</keyword>
<organism evidence="2 3">
    <name type="scientific">Schleiferilactobacillus harbinensis</name>
    <dbReference type="NCBI Taxonomy" id="304207"/>
    <lineage>
        <taxon>Bacteria</taxon>
        <taxon>Bacillati</taxon>
        <taxon>Bacillota</taxon>
        <taxon>Bacilli</taxon>
        <taxon>Lactobacillales</taxon>
        <taxon>Lactobacillaceae</taxon>
        <taxon>Schleiferilactobacillus</taxon>
    </lineage>
</organism>
<evidence type="ECO:0000313" key="3">
    <source>
        <dbReference type="Proteomes" id="UP000326779"/>
    </source>
</evidence>
<protein>
    <submittedName>
        <fullName evidence="2">DUF624 domain-containing protein</fullName>
    </submittedName>
</protein>
<dbReference type="KEGG" id="lhb:D1010_15935"/>
<feature type="transmembrane region" description="Helical" evidence="1">
    <location>
        <begin position="95"/>
        <end position="115"/>
    </location>
</feature>
<gene>
    <name evidence="2" type="ORF">D1010_15935</name>
</gene>
<reference evidence="2 3" key="1">
    <citation type="submission" date="2019-10" db="EMBL/GenBank/DDBJ databases">
        <title>The completed genome of Lactobacillus harbinensis M1.</title>
        <authorList>
            <person name="Zheng Y."/>
        </authorList>
    </citation>
    <scope>NUCLEOTIDE SEQUENCE [LARGE SCALE GENOMIC DNA]</scope>
    <source>
        <strain evidence="2 3">M1</strain>
    </source>
</reference>
<dbReference type="Proteomes" id="UP000326779">
    <property type="component" value="Chromosome"/>
</dbReference>
<feature type="transmembrane region" description="Helical" evidence="1">
    <location>
        <begin position="192"/>
        <end position="213"/>
    </location>
</feature>
<evidence type="ECO:0000256" key="1">
    <source>
        <dbReference type="SAM" id="Phobius"/>
    </source>
</evidence>
<feature type="transmembrane region" description="Helical" evidence="1">
    <location>
        <begin position="127"/>
        <end position="150"/>
    </location>
</feature>
<dbReference type="InterPro" id="IPR006938">
    <property type="entry name" value="DUF624"/>
</dbReference>
<name>A0A5P8M879_9LACO</name>
<sequence length="223" mass="24650">MYNGERAGGGPFSLKEMMTMARFFALDGKAYRILQKIYQLIVLNVLFVIGALPIVTVGASLTALYSMALKLDDPNTVAVAPGFWRAYRANWRQGSLLGLLVIGLAAGMVGGYWWIGSVVGGTSPVMIAVIAVYAVALLAVMYIFPLAARYQETIGQILRNSVTLAVGNAWESIVIFLLMIAVIFYLPFKYHWLFIIILLMGFAGTAYLQSWLLQRVFAKYDQD</sequence>
<dbReference type="AlphaFoldDB" id="A0A5P8M879"/>